<proteinExistence type="predicted"/>
<dbReference type="EMBL" id="VXIT01000015">
    <property type="protein sequence ID" value="KAA6407962.1"/>
    <property type="molecule type" value="Genomic_DNA"/>
</dbReference>
<dbReference type="InterPro" id="IPR001680">
    <property type="entry name" value="WD40_rpt"/>
</dbReference>
<accession>A0A5M8PH52</accession>
<dbReference type="Pfam" id="PF21719">
    <property type="entry name" value="MIOS_a-sol"/>
    <property type="match status" value="1"/>
</dbReference>
<sequence length="907" mass="100093">METAIRWSPSSSLSEQRFLIADVVGRTFKLCKVNSYDGGNLQYQKVATHNKVPHFRAFDWSPFDESLLAVGQWTGEATILRIDESSQDTLSLPIKHQRVCNAVAFSTNGLLATGLERVRNDFCLNVFDINQRLGTNSTKAFGSGRQPVEPMRKLASSEVITSIKFFTDQPDALVTGVKGSCLRIYDVRESTGSPSLQFQTRCVHNLAIDPLDENYFASASPQDEATVNVWDRRSGSRLTAASLGSGAKSDVQDGSVLELKDVIDSTGSVPSIIWSLRYSKSRRGCLGILASTGQYKVFDVAKQYVSGEEQAKKERGEVGSEQDQVYVKSIQHVAYPYYDHRYGSEENRRIVSFDFTNLAGAKGTPCAIILRGDKAVGICELRGHPPPLAVSSRSSFVVGETRASNRFEKQTGEDDVVSKAFRVITPKENGDIGEARDPVSTETAADDSIELHASYSGTRDVAGIPPEESYMSSRKAHEKLYDLDPAGSRLSMDDALAFSTIPRRRCADGYLFDCDKNARIVGHDRWLKDMWTWIGRAKAHAADNGMVAGMLDLAYVGVYGIWYEDLGSGQVARQRTHVGMDVNVASTIKELCKQLQLPEFEGVDTDFPELRQLCLYTCGLGMPYSELEATVKDLVSHGHHTKAAALAIIHDKIKLAFQALRNGNATPAHRLLSLGLAGFVKGETDDTWDETVKDIAKELHDPYARAILALVGDGDWHDVLGEASLPLRDRVGVALMYLSDKELTGFIGNATTEAIKHGDIEGIVLTGLTEKGMDLFQRFIQRFDDLQTAVLAMSFTVPRYITDVRFESWREAYRSSMNSWKLFLHRAHFDAQSTKLSTTWDGRTLNQPVPRQVTLRCNHCDQALDRNKGNVSEAAPPSNASGVHEERVFGGDRSGTSRRCGSGVCDS</sequence>
<dbReference type="SUPFAM" id="SSF50978">
    <property type="entry name" value="WD40 repeat-like"/>
    <property type="match status" value="1"/>
</dbReference>
<dbReference type="SMART" id="SM00320">
    <property type="entry name" value="WD40"/>
    <property type="match status" value="3"/>
</dbReference>
<gene>
    <name evidence="3" type="ORF">FRX48_08313</name>
</gene>
<dbReference type="AlphaFoldDB" id="A0A5M8PH52"/>
<evidence type="ECO:0000256" key="1">
    <source>
        <dbReference type="SAM" id="MobiDB-lite"/>
    </source>
</evidence>
<dbReference type="GO" id="GO:0005737">
    <property type="term" value="C:cytoplasm"/>
    <property type="evidence" value="ECO:0007669"/>
    <property type="project" value="TreeGrafter"/>
</dbReference>
<dbReference type="InterPro" id="IPR037593">
    <property type="entry name" value="MIOS/Sea4"/>
</dbReference>
<organism evidence="3 4">
    <name type="scientific">Lasallia pustulata</name>
    <dbReference type="NCBI Taxonomy" id="136370"/>
    <lineage>
        <taxon>Eukaryota</taxon>
        <taxon>Fungi</taxon>
        <taxon>Dikarya</taxon>
        <taxon>Ascomycota</taxon>
        <taxon>Pezizomycotina</taxon>
        <taxon>Lecanoromycetes</taxon>
        <taxon>OSLEUM clade</taxon>
        <taxon>Umbilicariomycetidae</taxon>
        <taxon>Umbilicariales</taxon>
        <taxon>Umbilicariaceae</taxon>
        <taxon>Lasallia</taxon>
    </lineage>
</organism>
<protein>
    <recommendedName>
        <fullName evidence="2">MIOS-like alpha-solenoid domain-containing protein</fullName>
    </recommendedName>
</protein>
<evidence type="ECO:0000259" key="2">
    <source>
        <dbReference type="Pfam" id="PF21719"/>
    </source>
</evidence>
<dbReference type="InterPro" id="IPR049092">
    <property type="entry name" value="MIOS_a-sol"/>
</dbReference>
<dbReference type="GO" id="GO:1904263">
    <property type="term" value="P:positive regulation of TORC1 signaling"/>
    <property type="evidence" value="ECO:0007669"/>
    <property type="project" value="TreeGrafter"/>
</dbReference>
<dbReference type="PANTHER" id="PTHR16453:SF9">
    <property type="entry name" value="GATOR COMPLEX PROTEIN MIOS"/>
    <property type="match status" value="1"/>
</dbReference>
<comment type="caution">
    <text evidence="3">The sequence shown here is derived from an EMBL/GenBank/DDBJ whole genome shotgun (WGS) entry which is preliminary data.</text>
</comment>
<dbReference type="OrthoDB" id="341486at2759"/>
<reference evidence="3 4" key="1">
    <citation type="submission" date="2019-09" db="EMBL/GenBank/DDBJ databases">
        <title>The hologenome of the rock-dwelling lichen Lasallia pustulata.</title>
        <authorList>
            <person name="Greshake Tzovaras B."/>
            <person name="Segers F."/>
            <person name="Bicker A."/>
            <person name="Dal Grande F."/>
            <person name="Otte J."/>
            <person name="Hankeln T."/>
            <person name="Schmitt I."/>
            <person name="Ebersberger I."/>
        </authorList>
    </citation>
    <scope>NUCLEOTIDE SEQUENCE [LARGE SCALE GENOMIC DNA]</scope>
    <source>
        <strain evidence="3">A1-1</strain>
    </source>
</reference>
<evidence type="ECO:0000313" key="4">
    <source>
        <dbReference type="Proteomes" id="UP000324767"/>
    </source>
</evidence>
<dbReference type="Gene3D" id="2.130.10.10">
    <property type="entry name" value="YVTN repeat-like/Quinoprotein amine dehydrogenase"/>
    <property type="match status" value="1"/>
</dbReference>
<name>A0A5M8PH52_9LECA</name>
<dbReference type="PANTHER" id="PTHR16453">
    <property type="entry name" value="WD40 DOMAIN-CONTAINING PROTEIN MIO FAMILY MEMBER"/>
    <property type="match status" value="1"/>
</dbReference>
<feature type="domain" description="MIOS-like alpha-solenoid" evidence="2">
    <location>
        <begin position="503"/>
        <end position="737"/>
    </location>
</feature>
<dbReference type="InterPro" id="IPR015943">
    <property type="entry name" value="WD40/YVTN_repeat-like_dom_sf"/>
</dbReference>
<feature type="region of interest" description="Disordered" evidence="1">
    <location>
        <begin position="868"/>
        <end position="907"/>
    </location>
</feature>
<dbReference type="InterPro" id="IPR036322">
    <property type="entry name" value="WD40_repeat_dom_sf"/>
</dbReference>
<evidence type="ECO:0000313" key="3">
    <source>
        <dbReference type="EMBL" id="KAA6407962.1"/>
    </source>
</evidence>
<dbReference type="Proteomes" id="UP000324767">
    <property type="component" value="Unassembled WGS sequence"/>
</dbReference>